<reference evidence="2" key="1">
    <citation type="submission" date="2022-09" db="EMBL/GenBank/DDBJ databases">
        <title>Intensive care unit water sources are persistently colonized with multi-drug resistant bacteria and are the site of extensive horizontal gene transfer of antibiotic resistance genes.</title>
        <authorList>
            <person name="Diorio-Toth L."/>
        </authorList>
    </citation>
    <scope>NUCLEOTIDE SEQUENCE</scope>
    <source>
        <strain evidence="2">GD04130</strain>
    </source>
</reference>
<dbReference type="Gene3D" id="3.30.65.10">
    <property type="entry name" value="Bacterial Topoisomerase I, domain 1"/>
    <property type="match status" value="1"/>
</dbReference>
<comment type="caution">
    <text evidence="2">The sequence shown here is derived from an EMBL/GenBank/DDBJ whole genome shotgun (WGS) entry which is preliminary data.</text>
</comment>
<name>A0AA42L205_9BURK</name>
<evidence type="ECO:0000313" key="2">
    <source>
        <dbReference type="EMBL" id="MDH0362030.1"/>
    </source>
</evidence>
<dbReference type="InterPro" id="IPR011528">
    <property type="entry name" value="NERD"/>
</dbReference>
<evidence type="ECO:0000313" key="3">
    <source>
        <dbReference type="Proteomes" id="UP001158297"/>
    </source>
</evidence>
<organism evidence="2 3">
    <name type="scientific">Comamonas aquatica</name>
    <dbReference type="NCBI Taxonomy" id="225991"/>
    <lineage>
        <taxon>Bacteria</taxon>
        <taxon>Pseudomonadati</taxon>
        <taxon>Pseudomonadota</taxon>
        <taxon>Betaproteobacteria</taxon>
        <taxon>Burkholderiales</taxon>
        <taxon>Comamonadaceae</taxon>
        <taxon>Comamonas</taxon>
    </lineage>
</organism>
<protein>
    <submittedName>
        <fullName evidence="2">NERD domain-containing protein</fullName>
    </submittedName>
</protein>
<dbReference type="Pfam" id="PF08378">
    <property type="entry name" value="NERD"/>
    <property type="match status" value="1"/>
</dbReference>
<accession>A0AA42L205</accession>
<dbReference type="AlphaFoldDB" id="A0AA42L205"/>
<evidence type="ECO:0000259" key="1">
    <source>
        <dbReference type="PROSITE" id="PS50965"/>
    </source>
</evidence>
<dbReference type="Proteomes" id="UP001158297">
    <property type="component" value="Unassembled WGS sequence"/>
</dbReference>
<dbReference type="PROSITE" id="PS50965">
    <property type="entry name" value="NERD"/>
    <property type="match status" value="1"/>
</dbReference>
<dbReference type="RefSeq" id="WP_279859685.1">
    <property type="nucleotide sequence ID" value="NZ_JAODZU010000002.1"/>
</dbReference>
<sequence length="329" mass="36571">MAAMWQQLHGVMGLWLLLAVGLALLSGVLRSARFKGWLGERLVRRWLAQGLDPQHYHALHDLTLRLPDGSTTQIDHVVVSVHGVFVLETKHLQGWIFGAERQKDWTQTFYRHRVRFQNPLRQNWRHLKALETLLGVPLAHLHSVVVLTGTAQFKTAMPPQVVQGAAVVPYVRSFNAQLLAPEAVQRILQQLDAQRLAPTRATHRAHVAHLRQRHARAEGASPASTRVLATVPATPTPPAAAAAAAPRPPRPLADAVEAAIPRRTEPVLHPEPVPTTPQAAAPCPRCAAPLVARSVSRDDGAWLHFWRCQRFPECRHMQPRTAQVLPLEE</sequence>
<dbReference type="EMBL" id="JAODZU010000002">
    <property type="protein sequence ID" value="MDH0362030.1"/>
    <property type="molecule type" value="Genomic_DNA"/>
</dbReference>
<feature type="domain" description="NERD" evidence="1">
    <location>
        <begin position="35"/>
        <end position="153"/>
    </location>
</feature>
<proteinExistence type="predicted"/>
<gene>
    <name evidence="2" type="ORF">N7330_03005</name>
</gene>